<evidence type="ECO:0000313" key="4">
    <source>
        <dbReference type="EMBL" id="KAF7265018.1"/>
    </source>
</evidence>
<evidence type="ECO:0000256" key="1">
    <source>
        <dbReference type="ARBA" id="ARBA00004141"/>
    </source>
</evidence>
<organism evidence="4 5">
    <name type="scientific">Rhynchophorus ferrugineus</name>
    <name type="common">Red palm weevil</name>
    <name type="synonym">Curculio ferrugineus</name>
    <dbReference type="NCBI Taxonomy" id="354439"/>
    <lineage>
        <taxon>Eukaryota</taxon>
        <taxon>Metazoa</taxon>
        <taxon>Ecdysozoa</taxon>
        <taxon>Arthropoda</taxon>
        <taxon>Hexapoda</taxon>
        <taxon>Insecta</taxon>
        <taxon>Pterygota</taxon>
        <taxon>Neoptera</taxon>
        <taxon>Endopterygota</taxon>
        <taxon>Coleoptera</taxon>
        <taxon>Polyphaga</taxon>
        <taxon>Cucujiformia</taxon>
        <taxon>Curculionidae</taxon>
        <taxon>Dryophthorinae</taxon>
        <taxon>Rhynchophorus</taxon>
    </lineage>
</organism>
<keyword evidence="3" id="KW-0472">Membrane</keyword>
<comment type="caution">
    <text evidence="4">The sequence shown here is derived from an EMBL/GenBank/DDBJ whole genome shotgun (WGS) entry which is preliminary data.</text>
</comment>
<name>A0A834LZJ2_RHYFE</name>
<dbReference type="GO" id="GO:0006031">
    <property type="term" value="P:chitin biosynthetic process"/>
    <property type="evidence" value="ECO:0007669"/>
    <property type="project" value="TreeGrafter"/>
</dbReference>
<dbReference type="AlphaFoldDB" id="A0A834LZJ2"/>
<protein>
    <recommendedName>
        <fullName evidence="6">Chitin synthase</fullName>
    </recommendedName>
</protein>
<sequence>MDFLISVLRMDEDQAARRIVKQYLQYPVESYYEWETHIFFDDAFVRKSSNDNDPNLNPYVMDLLDTVPEAASEVHKTKVRIKPPEIFPTPYGGRLVWTLPGKTKMIAHLKDKAKIRAKKRWSQVMYMYYLLGHRLMENDDFSPEEVKERSRNTYIMALDGDIDFQPDAVHLLVQCMKRNPSLGAACGRIHPV</sequence>
<reference evidence="4" key="1">
    <citation type="submission" date="2020-08" db="EMBL/GenBank/DDBJ databases">
        <title>Genome sequencing and assembly of the red palm weevil Rhynchophorus ferrugineus.</title>
        <authorList>
            <person name="Dias G.B."/>
            <person name="Bergman C.M."/>
            <person name="Manee M."/>
        </authorList>
    </citation>
    <scope>NUCLEOTIDE SEQUENCE</scope>
    <source>
        <strain evidence="4">AA-2017</strain>
        <tissue evidence="4">Whole larva</tissue>
    </source>
</reference>
<dbReference type="OrthoDB" id="370884at2759"/>
<gene>
    <name evidence="4" type="ORF">GWI33_021692</name>
</gene>
<proteinExistence type="predicted"/>
<keyword evidence="5" id="KW-1185">Reference proteome</keyword>
<evidence type="ECO:0000313" key="5">
    <source>
        <dbReference type="Proteomes" id="UP000625711"/>
    </source>
</evidence>
<dbReference type="InterPro" id="IPR004835">
    <property type="entry name" value="Chitin_synth"/>
</dbReference>
<dbReference type="Proteomes" id="UP000625711">
    <property type="component" value="Unassembled WGS sequence"/>
</dbReference>
<dbReference type="EMBL" id="JAACXV010015191">
    <property type="protein sequence ID" value="KAF7265018.1"/>
    <property type="molecule type" value="Genomic_DNA"/>
</dbReference>
<feature type="non-terminal residue" evidence="4">
    <location>
        <position position="1"/>
    </location>
</feature>
<dbReference type="GO" id="GO:0004100">
    <property type="term" value="F:chitin synthase activity"/>
    <property type="evidence" value="ECO:0007669"/>
    <property type="project" value="InterPro"/>
</dbReference>
<comment type="subcellular location">
    <subcellularLocation>
        <location evidence="1">Membrane</location>
        <topology evidence="1">Multi-pass membrane protein</topology>
    </subcellularLocation>
</comment>
<dbReference type="GO" id="GO:0016020">
    <property type="term" value="C:membrane"/>
    <property type="evidence" value="ECO:0007669"/>
    <property type="project" value="UniProtKB-SubCell"/>
</dbReference>
<dbReference type="PANTHER" id="PTHR22914:SF42">
    <property type="entry name" value="CHITIN SYNTHASE"/>
    <property type="match status" value="1"/>
</dbReference>
<accession>A0A834LZJ2</accession>
<evidence type="ECO:0000256" key="2">
    <source>
        <dbReference type="ARBA" id="ARBA00022692"/>
    </source>
</evidence>
<keyword evidence="2" id="KW-0812">Transmembrane</keyword>
<evidence type="ECO:0000256" key="3">
    <source>
        <dbReference type="ARBA" id="ARBA00023136"/>
    </source>
</evidence>
<dbReference type="GO" id="GO:0071944">
    <property type="term" value="C:cell periphery"/>
    <property type="evidence" value="ECO:0007669"/>
    <property type="project" value="TreeGrafter"/>
</dbReference>
<evidence type="ECO:0008006" key="6">
    <source>
        <dbReference type="Google" id="ProtNLM"/>
    </source>
</evidence>
<dbReference type="PANTHER" id="PTHR22914">
    <property type="entry name" value="CHITIN SYNTHASE"/>
    <property type="match status" value="1"/>
</dbReference>